<dbReference type="GO" id="GO:0005576">
    <property type="term" value="C:extracellular region"/>
    <property type="evidence" value="ECO:0007669"/>
    <property type="project" value="UniProtKB-SubCell"/>
</dbReference>
<dbReference type="InterPro" id="IPR051665">
    <property type="entry name" value="Adrenomedullin-reg_peptide"/>
</dbReference>
<name>A0A8D0E9Y2_SALMN</name>
<proteinExistence type="inferred from homology"/>
<reference evidence="7" key="2">
    <citation type="submission" date="2025-09" db="UniProtKB">
        <authorList>
            <consortium name="Ensembl"/>
        </authorList>
    </citation>
    <scope>IDENTIFICATION</scope>
</reference>
<comment type="similarity">
    <text evidence="2">Belongs to the adrenomedullin family.</text>
</comment>
<dbReference type="Pfam" id="PF00214">
    <property type="entry name" value="Calc_CGRP_IAPP"/>
    <property type="match status" value="1"/>
</dbReference>
<keyword evidence="3" id="KW-0964">Secreted</keyword>
<dbReference type="GO" id="GO:0005179">
    <property type="term" value="F:hormone activity"/>
    <property type="evidence" value="ECO:0007669"/>
    <property type="project" value="InterPro"/>
</dbReference>
<dbReference type="Ensembl" id="ENSSMRT00000032963.1">
    <property type="protein sequence ID" value="ENSSMRP00000028264.1"/>
    <property type="gene ID" value="ENSSMRG00000021734.1"/>
</dbReference>
<comment type="subcellular location">
    <subcellularLocation>
        <location evidence="1">Secreted</location>
    </subcellularLocation>
</comment>
<dbReference type="PANTHER" id="PTHR23414:SF6">
    <property type="entry name" value="ADRENOMEDULLIN-5-LIKE PROTEIN-RELATED"/>
    <property type="match status" value="1"/>
</dbReference>
<dbReference type="GO" id="GO:0010460">
    <property type="term" value="P:positive regulation of heart rate"/>
    <property type="evidence" value="ECO:0007669"/>
    <property type="project" value="TreeGrafter"/>
</dbReference>
<evidence type="ECO:0000313" key="8">
    <source>
        <dbReference type="Proteomes" id="UP000694421"/>
    </source>
</evidence>
<evidence type="ECO:0000256" key="1">
    <source>
        <dbReference type="ARBA" id="ARBA00004613"/>
    </source>
</evidence>
<organism evidence="7 8">
    <name type="scientific">Salvator merianae</name>
    <name type="common">Argentine black and white tegu</name>
    <name type="synonym">Tupinambis merianae</name>
    <dbReference type="NCBI Taxonomy" id="96440"/>
    <lineage>
        <taxon>Eukaryota</taxon>
        <taxon>Metazoa</taxon>
        <taxon>Chordata</taxon>
        <taxon>Craniata</taxon>
        <taxon>Vertebrata</taxon>
        <taxon>Euteleostomi</taxon>
        <taxon>Lepidosauria</taxon>
        <taxon>Squamata</taxon>
        <taxon>Bifurcata</taxon>
        <taxon>Unidentata</taxon>
        <taxon>Episquamata</taxon>
        <taxon>Laterata</taxon>
        <taxon>Teiioidea</taxon>
        <taxon>Teiidae</taxon>
        <taxon>Salvator</taxon>
    </lineage>
</organism>
<dbReference type="PANTHER" id="PTHR23414">
    <property type="entry name" value="ADRENOMEDULLIN, ADM"/>
    <property type="match status" value="1"/>
</dbReference>
<evidence type="ECO:0000256" key="4">
    <source>
        <dbReference type="ARBA" id="ARBA00022729"/>
    </source>
</evidence>
<dbReference type="AlphaFoldDB" id="A0A8D0E9Y2"/>
<reference evidence="7" key="1">
    <citation type="submission" date="2025-08" db="UniProtKB">
        <authorList>
            <consortium name="Ensembl"/>
        </authorList>
    </citation>
    <scope>IDENTIFICATION</scope>
</reference>
<keyword evidence="4" id="KW-0732">Signal</keyword>
<accession>A0A8D0E9Y2</accession>
<dbReference type="GO" id="GO:0003073">
    <property type="term" value="P:regulation of systemic arterial blood pressure"/>
    <property type="evidence" value="ECO:0007669"/>
    <property type="project" value="TreeGrafter"/>
</dbReference>
<evidence type="ECO:0000256" key="2">
    <source>
        <dbReference type="ARBA" id="ARBA00010575"/>
    </source>
</evidence>
<keyword evidence="5" id="KW-1015">Disulfide bond</keyword>
<dbReference type="Proteomes" id="UP000694421">
    <property type="component" value="Unplaced"/>
</dbReference>
<feature type="region of interest" description="Disordered" evidence="6">
    <location>
        <begin position="51"/>
        <end position="87"/>
    </location>
</feature>
<dbReference type="GO" id="GO:0007189">
    <property type="term" value="P:adenylate cyclase-activating G protein-coupled receptor signaling pathway"/>
    <property type="evidence" value="ECO:0007669"/>
    <property type="project" value="TreeGrafter"/>
</dbReference>
<evidence type="ECO:0000256" key="5">
    <source>
        <dbReference type="ARBA" id="ARBA00023157"/>
    </source>
</evidence>
<protein>
    <recommendedName>
        <fullName evidence="9">Adrenomedullin</fullName>
    </recommendedName>
</protein>
<evidence type="ECO:0000256" key="3">
    <source>
        <dbReference type="ARBA" id="ARBA00022525"/>
    </source>
</evidence>
<evidence type="ECO:0000256" key="6">
    <source>
        <dbReference type="SAM" id="MobiDB-lite"/>
    </source>
</evidence>
<keyword evidence="8" id="KW-1185">Reference proteome</keyword>
<dbReference type="GeneTree" id="ENSGT00950000186131"/>
<sequence>NLHHILLFPICSSISGHRVPRHLLVSPPMRGCHLGTCQIQNLASLLYRYGGNNQKDESHKNNKGTSDPMGYGRRRRRAVGHGVSTPT</sequence>
<evidence type="ECO:0008006" key="9">
    <source>
        <dbReference type="Google" id="ProtNLM"/>
    </source>
</evidence>
<dbReference type="InterPro" id="IPR021116">
    <property type="entry name" value="Calcitonin/adrenomedullin"/>
</dbReference>
<evidence type="ECO:0000313" key="7">
    <source>
        <dbReference type="Ensembl" id="ENSSMRP00000028264.1"/>
    </source>
</evidence>